<accession>A0ABV7YNV3</accession>
<feature type="chain" id="PRO_5046438102" description="Integral membrane protein" evidence="2">
    <location>
        <begin position="23"/>
        <end position="278"/>
    </location>
</feature>
<dbReference type="EMBL" id="JBHRZH010000056">
    <property type="protein sequence ID" value="MFC3766698.1"/>
    <property type="molecule type" value="Genomic_DNA"/>
</dbReference>
<name>A0ABV7YNV3_9ACTN</name>
<evidence type="ECO:0008006" key="5">
    <source>
        <dbReference type="Google" id="ProtNLM"/>
    </source>
</evidence>
<sequence length="278" mass="28393">MIVRLVALVVALVLLPATPAYAHAGGLTPHNEHSVVTGVEADGVRARIVNNSTQVEIRNESTQSLTVPTGVGNATQTVPPGGVVYVRDARARWPHREWRLPVSVGETPGAIVGRVDLLPPPPTALWLLVLVVVAAGVAVLGRLRRWRTALALAVLAVAAVNIAHTIGSTLAVTGQSFLPMFLGASGVGLVCWPLAIGTAVAAARKSSSTAFAAAVVGAALVVAGLPDVDSLRFGALPFAWSADLDRLLVVLTLGGGLGLAVGGFLAMRSALATPAPQP</sequence>
<feature type="transmembrane region" description="Helical" evidence="1">
    <location>
        <begin position="150"/>
        <end position="171"/>
    </location>
</feature>
<reference evidence="4" key="1">
    <citation type="journal article" date="2019" name="Int. J. Syst. Evol. Microbiol.">
        <title>The Global Catalogue of Microorganisms (GCM) 10K type strain sequencing project: providing services to taxonomists for standard genome sequencing and annotation.</title>
        <authorList>
            <consortium name="The Broad Institute Genomics Platform"/>
            <consortium name="The Broad Institute Genome Sequencing Center for Infectious Disease"/>
            <person name="Wu L."/>
            <person name="Ma J."/>
        </authorList>
    </citation>
    <scope>NUCLEOTIDE SEQUENCE [LARGE SCALE GENOMIC DNA]</scope>
    <source>
        <strain evidence="4">CGMCC 4.7241</strain>
    </source>
</reference>
<evidence type="ECO:0000313" key="3">
    <source>
        <dbReference type="EMBL" id="MFC3766698.1"/>
    </source>
</evidence>
<evidence type="ECO:0000313" key="4">
    <source>
        <dbReference type="Proteomes" id="UP001595699"/>
    </source>
</evidence>
<gene>
    <name evidence="3" type="ORF">ACFOUW_38125</name>
</gene>
<keyword evidence="1" id="KW-1133">Transmembrane helix</keyword>
<organism evidence="3 4">
    <name type="scientific">Tenggerimyces flavus</name>
    <dbReference type="NCBI Taxonomy" id="1708749"/>
    <lineage>
        <taxon>Bacteria</taxon>
        <taxon>Bacillati</taxon>
        <taxon>Actinomycetota</taxon>
        <taxon>Actinomycetes</taxon>
        <taxon>Propionibacteriales</taxon>
        <taxon>Nocardioidaceae</taxon>
        <taxon>Tenggerimyces</taxon>
    </lineage>
</organism>
<feature type="transmembrane region" description="Helical" evidence="1">
    <location>
        <begin position="246"/>
        <end position="267"/>
    </location>
</feature>
<feature type="transmembrane region" description="Helical" evidence="1">
    <location>
        <begin position="177"/>
        <end position="202"/>
    </location>
</feature>
<proteinExistence type="predicted"/>
<comment type="caution">
    <text evidence="3">The sequence shown here is derived from an EMBL/GenBank/DDBJ whole genome shotgun (WGS) entry which is preliminary data.</text>
</comment>
<keyword evidence="1" id="KW-0472">Membrane</keyword>
<feature type="transmembrane region" description="Helical" evidence="1">
    <location>
        <begin position="209"/>
        <end position="226"/>
    </location>
</feature>
<evidence type="ECO:0000256" key="1">
    <source>
        <dbReference type="SAM" id="Phobius"/>
    </source>
</evidence>
<feature type="signal peptide" evidence="2">
    <location>
        <begin position="1"/>
        <end position="22"/>
    </location>
</feature>
<dbReference type="RefSeq" id="WP_205118313.1">
    <property type="nucleotide sequence ID" value="NZ_JAFBCM010000001.1"/>
</dbReference>
<feature type="transmembrane region" description="Helical" evidence="1">
    <location>
        <begin position="124"/>
        <end position="143"/>
    </location>
</feature>
<keyword evidence="2" id="KW-0732">Signal</keyword>
<keyword evidence="1" id="KW-0812">Transmembrane</keyword>
<dbReference type="Proteomes" id="UP001595699">
    <property type="component" value="Unassembled WGS sequence"/>
</dbReference>
<keyword evidence="4" id="KW-1185">Reference proteome</keyword>
<protein>
    <recommendedName>
        <fullName evidence="5">Integral membrane protein</fullName>
    </recommendedName>
</protein>
<evidence type="ECO:0000256" key="2">
    <source>
        <dbReference type="SAM" id="SignalP"/>
    </source>
</evidence>